<sequence length="127" mass="14372">MTEPAQSNAFIQQTAQTTDITELSTFSKKPDLTGGRHIMKVKSFEPSNKPMKFFKDVYELPWAQNSPDSMNESVGQALTDGGLNEGDEGKESNEIGREGLACMTTDQLNNYARFIEYFLELYAYMYM</sequence>
<evidence type="ECO:0000256" key="1">
    <source>
        <dbReference type="SAM" id="MobiDB-lite"/>
    </source>
</evidence>
<protein>
    <submittedName>
        <fullName evidence="2">4549_t:CDS:1</fullName>
    </submittedName>
</protein>
<comment type="caution">
    <text evidence="2">The sequence shown here is derived from an EMBL/GenBank/DDBJ whole genome shotgun (WGS) entry which is preliminary data.</text>
</comment>
<dbReference type="Proteomes" id="UP000789572">
    <property type="component" value="Unassembled WGS sequence"/>
</dbReference>
<keyword evidence="3" id="KW-1185">Reference proteome</keyword>
<evidence type="ECO:0000313" key="3">
    <source>
        <dbReference type="Proteomes" id="UP000789572"/>
    </source>
</evidence>
<gene>
    <name evidence="2" type="ORF">POCULU_LOCUS8834</name>
</gene>
<proteinExistence type="predicted"/>
<name>A0A9N9D8E0_9GLOM</name>
<accession>A0A9N9D8E0</accession>
<organism evidence="2 3">
    <name type="scientific">Paraglomus occultum</name>
    <dbReference type="NCBI Taxonomy" id="144539"/>
    <lineage>
        <taxon>Eukaryota</taxon>
        <taxon>Fungi</taxon>
        <taxon>Fungi incertae sedis</taxon>
        <taxon>Mucoromycota</taxon>
        <taxon>Glomeromycotina</taxon>
        <taxon>Glomeromycetes</taxon>
        <taxon>Paraglomerales</taxon>
        <taxon>Paraglomeraceae</taxon>
        <taxon>Paraglomus</taxon>
    </lineage>
</organism>
<feature type="region of interest" description="Disordered" evidence="1">
    <location>
        <begin position="69"/>
        <end position="93"/>
    </location>
</feature>
<evidence type="ECO:0000313" key="2">
    <source>
        <dbReference type="EMBL" id="CAG8629834.1"/>
    </source>
</evidence>
<dbReference type="AlphaFoldDB" id="A0A9N9D8E0"/>
<dbReference type="EMBL" id="CAJVPJ010002813">
    <property type="protein sequence ID" value="CAG8629834.1"/>
    <property type="molecule type" value="Genomic_DNA"/>
</dbReference>
<reference evidence="2" key="1">
    <citation type="submission" date="2021-06" db="EMBL/GenBank/DDBJ databases">
        <authorList>
            <person name="Kallberg Y."/>
            <person name="Tangrot J."/>
            <person name="Rosling A."/>
        </authorList>
    </citation>
    <scope>NUCLEOTIDE SEQUENCE</scope>
    <source>
        <strain evidence="2">IA702</strain>
    </source>
</reference>